<evidence type="ECO:0000256" key="2">
    <source>
        <dbReference type="SAM" id="MobiDB-lite"/>
    </source>
</evidence>
<dbReference type="PANTHER" id="PTHR15323:SF6">
    <property type="entry name" value="CELL DIVISION CYCLE PROTEIN 123 HOMOLOG"/>
    <property type="match status" value="1"/>
</dbReference>
<dbReference type="EMBL" id="JABXXO010000010">
    <property type="protein sequence ID" value="KAF7768592.1"/>
    <property type="molecule type" value="Genomic_DNA"/>
</dbReference>
<comment type="similarity">
    <text evidence="1">Belongs to the CDC123 family.</text>
</comment>
<dbReference type="InterPro" id="IPR009772">
    <property type="entry name" value="CDC123"/>
</dbReference>
<dbReference type="Pfam" id="PF01073">
    <property type="entry name" value="3Beta_HSD"/>
    <property type="match status" value="1"/>
</dbReference>
<organism evidence="4 5">
    <name type="scientific">Agaricus bisporus var. burnettii</name>
    <dbReference type="NCBI Taxonomy" id="192524"/>
    <lineage>
        <taxon>Eukaryota</taxon>
        <taxon>Fungi</taxon>
        <taxon>Dikarya</taxon>
        <taxon>Basidiomycota</taxon>
        <taxon>Agaricomycotina</taxon>
        <taxon>Agaricomycetes</taxon>
        <taxon>Agaricomycetidae</taxon>
        <taxon>Agaricales</taxon>
        <taxon>Agaricineae</taxon>
        <taxon>Agaricaceae</taxon>
        <taxon>Agaricus</taxon>
    </lineage>
</organism>
<dbReference type="Proteomes" id="UP000629468">
    <property type="component" value="Unassembled WGS sequence"/>
</dbReference>
<evidence type="ECO:0000313" key="5">
    <source>
        <dbReference type="Proteomes" id="UP000629468"/>
    </source>
</evidence>
<evidence type="ECO:0000313" key="4">
    <source>
        <dbReference type="EMBL" id="KAF7768592.1"/>
    </source>
</evidence>
<evidence type="ECO:0000256" key="1">
    <source>
        <dbReference type="ARBA" id="ARBA00011047"/>
    </source>
</evidence>
<dbReference type="InterPro" id="IPR036291">
    <property type="entry name" value="NAD(P)-bd_dom_sf"/>
</dbReference>
<proteinExistence type="inferred from homology"/>
<dbReference type="GO" id="GO:0006694">
    <property type="term" value="P:steroid biosynthetic process"/>
    <property type="evidence" value="ECO:0007669"/>
    <property type="project" value="InterPro"/>
</dbReference>
<comment type="caution">
    <text evidence="4">The sequence shown here is derived from an EMBL/GenBank/DDBJ whole genome shotgun (WGS) entry which is preliminary data.</text>
</comment>
<sequence>MAKARDTYMVIGGCGFLGHHIVQQLLARGDSVCIFDLVQRHFDVPFYSGDITNVDDVSSALRKSGTSCIIHTASPPAGLKNEALYYKVNVEGTKSVIAAAVSTGVRKLVFTSSAGVVFNGADLINVDERLPYPEVPLDAYNDSKAKAEEVVLEANGKDGLLTVALRPAGIFGPGDRQVMAGMYQVYERNQTHFQIGDNTNLFDFTYVGNVAKAHLLAADKLDIPPPAPPLCDTREDALLAEDVPPFTSEEEKLISAPLPFVAATTGKHRIPTSEARPLGPYVELPPNGREIEAAFNDPNEELSGRPAIRTRFDQFSGVSLVMAKLRNTQINPLQVAGQAFFITNGEPCYFWDFARMIWHQLDAHFPGHRKRRDVFKLSKDIGLIAASGAELYGKLVGKEPAFTRFKVSFSCATRWHNIEKARRILDYEPDVGLDEGVQRMVQWCSLMGSIYIPKRIPKKSEPGERHNHHSTPSVFLTPPNTTSQPSIPMDDDPAWFPPQTRSYILSFQFSNWYPIFLKHTIKSTIIRPVPAGFQEYLTSDGIFVPEGAEDNPSDSQLSDDSDDLAETTITYSDANSDFRVKHWAFPDLDQRIRNCIEEYEGIFPKLNFSSPKDAYWVLFNANPLRCTSPSDVYILLKSSDFATHDTDTKNVFSGCIDLAPDEEPPNYELELILRKWYPIERNREVRCFVRNRRLIGISQRDMNYYEFLAEEQTKTKILASVSKFWETEIKDKWDVKDYTIDFLLTRELTKGHIIDFNPYSPRTDSLLFTYKELHSIAQDSHAVPEFRVIPSADHPAAMSNIPVFQHNMVPLEALTLSAGRTVSELEEALKEQIQESMQNGVTHDGKAA</sequence>
<feature type="region of interest" description="Disordered" evidence="2">
    <location>
        <begin position="458"/>
        <end position="484"/>
    </location>
</feature>
<dbReference type="GO" id="GO:0016616">
    <property type="term" value="F:oxidoreductase activity, acting on the CH-OH group of donors, NAD or NADP as acceptor"/>
    <property type="evidence" value="ECO:0007669"/>
    <property type="project" value="InterPro"/>
</dbReference>
<name>A0A8H7EZN0_AGABI</name>
<feature type="domain" description="3-beta hydroxysteroid dehydrogenase/isomerase" evidence="3">
    <location>
        <begin position="9"/>
        <end position="229"/>
    </location>
</feature>
<evidence type="ECO:0000259" key="3">
    <source>
        <dbReference type="Pfam" id="PF01073"/>
    </source>
</evidence>
<dbReference type="PANTHER" id="PTHR15323">
    <property type="entry name" value="D123 PROTEIN"/>
    <property type="match status" value="1"/>
</dbReference>
<feature type="compositionally biased region" description="Polar residues" evidence="2">
    <location>
        <begin position="470"/>
        <end position="484"/>
    </location>
</feature>
<reference evidence="4 5" key="1">
    <citation type="journal article" name="Sci. Rep.">
        <title>Telomere-to-telomere assembled and centromere annotated genomes of the two main subspecies of the button mushroom Agaricus bisporus reveal especially polymorphic chromosome ends.</title>
        <authorList>
            <person name="Sonnenberg A.S.M."/>
            <person name="Sedaghat-Telgerd N."/>
            <person name="Lavrijssen B."/>
            <person name="Ohm R.A."/>
            <person name="Hendrickx P.M."/>
            <person name="Scholtmeijer K."/>
            <person name="Baars J.J.P."/>
            <person name="van Peer A."/>
        </authorList>
    </citation>
    <scope>NUCLEOTIDE SEQUENCE [LARGE SCALE GENOMIC DNA]</scope>
    <source>
        <strain evidence="4 5">H119_p4</strain>
    </source>
</reference>
<dbReference type="Pfam" id="PF07065">
    <property type="entry name" value="D123"/>
    <property type="match status" value="1"/>
</dbReference>
<accession>A0A8H7EZN0</accession>
<dbReference type="GO" id="GO:0005737">
    <property type="term" value="C:cytoplasm"/>
    <property type="evidence" value="ECO:0007669"/>
    <property type="project" value="TreeGrafter"/>
</dbReference>
<dbReference type="Gene3D" id="3.40.50.720">
    <property type="entry name" value="NAD(P)-binding Rossmann-like Domain"/>
    <property type="match status" value="2"/>
</dbReference>
<protein>
    <recommendedName>
        <fullName evidence="3">3-beta hydroxysteroid dehydrogenase/isomerase domain-containing protein</fullName>
    </recommendedName>
</protein>
<dbReference type="InterPro" id="IPR002225">
    <property type="entry name" value="3Beta_OHSteriod_DH/Estase"/>
</dbReference>
<dbReference type="SUPFAM" id="SSF51735">
    <property type="entry name" value="NAD(P)-binding Rossmann-fold domains"/>
    <property type="match status" value="2"/>
</dbReference>
<gene>
    <name evidence="4" type="ORF">Agabi119p4_7835</name>
</gene>
<dbReference type="AlphaFoldDB" id="A0A8H7EZN0"/>